<organism evidence="1 2">
    <name type="scientific">Massilia haematophila</name>
    <dbReference type="NCBI Taxonomy" id="457923"/>
    <lineage>
        <taxon>Bacteria</taxon>
        <taxon>Pseudomonadati</taxon>
        <taxon>Pseudomonadota</taxon>
        <taxon>Betaproteobacteria</taxon>
        <taxon>Burkholderiales</taxon>
        <taxon>Oxalobacteraceae</taxon>
        <taxon>Telluria group</taxon>
        <taxon>Massilia</taxon>
    </lineage>
</organism>
<comment type="caution">
    <text evidence="1">The sequence shown here is derived from an EMBL/GenBank/DDBJ whole genome shotgun (WGS) entry which is preliminary data.</text>
</comment>
<evidence type="ECO:0000313" key="1">
    <source>
        <dbReference type="EMBL" id="MFC3457230.1"/>
    </source>
</evidence>
<evidence type="ECO:0000313" key="2">
    <source>
        <dbReference type="Proteomes" id="UP001595665"/>
    </source>
</evidence>
<dbReference type="Proteomes" id="UP001595665">
    <property type="component" value="Unassembled WGS sequence"/>
</dbReference>
<name>A0ABV7PF09_9BURK</name>
<sequence length="115" mass="12107">MSKQGMAANRRLAVLLGWTELFEVPGAILGAPPAGQPAGRGQARVPDWTGDWRDCGPLLAQHRMSLDGTALDAVARCRPYEAPVGTAAYVDFATEDAAVRAAIVAAVVAHLEARQ</sequence>
<proteinExistence type="predicted"/>
<reference evidence="2" key="1">
    <citation type="journal article" date="2019" name="Int. J. Syst. Evol. Microbiol.">
        <title>The Global Catalogue of Microorganisms (GCM) 10K type strain sequencing project: providing services to taxonomists for standard genome sequencing and annotation.</title>
        <authorList>
            <consortium name="The Broad Institute Genomics Platform"/>
            <consortium name="The Broad Institute Genome Sequencing Center for Infectious Disease"/>
            <person name="Wu L."/>
            <person name="Ma J."/>
        </authorList>
    </citation>
    <scope>NUCLEOTIDE SEQUENCE [LARGE SCALE GENOMIC DNA]</scope>
    <source>
        <strain evidence="2">CCM 7480</strain>
    </source>
</reference>
<dbReference type="EMBL" id="JBHRVV010000001">
    <property type="protein sequence ID" value="MFC3457230.1"/>
    <property type="molecule type" value="Genomic_DNA"/>
</dbReference>
<dbReference type="RefSeq" id="WP_379733460.1">
    <property type="nucleotide sequence ID" value="NZ_JBHRVV010000001.1"/>
</dbReference>
<keyword evidence="2" id="KW-1185">Reference proteome</keyword>
<accession>A0ABV7PF09</accession>
<gene>
    <name evidence="1" type="ORF">ACFOPH_03055</name>
</gene>
<protein>
    <submittedName>
        <fullName evidence="1">Uncharacterized protein</fullName>
    </submittedName>
</protein>